<keyword evidence="2" id="KW-1185">Reference proteome</keyword>
<sequence length="57" mass="6624">MYKKGSRMSYPDSMFKYAESIEKSGTLNRSELTQVTELYIKAASLNNPSAMFRYFLQ</sequence>
<dbReference type="Proteomes" id="UP001470230">
    <property type="component" value="Unassembled WGS sequence"/>
</dbReference>
<name>A0ABR2H8H5_9EUKA</name>
<organism evidence="1 2">
    <name type="scientific">Tritrichomonas musculus</name>
    <dbReference type="NCBI Taxonomy" id="1915356"/>
    <lineage>
        <taxon>Eukaryota</taxon>
        <taxon>Metamonada</taxon>
        <taxon>Parabasalia</taxon>
        <taxon>Tritrichomonadida</taxon>
        <taxon>Tritrichomonadidae</taxon>
        <taxon>Tritrichomonas</taxon>
    </lineage>
</organism>
<dbReference type="EMBL" id="JAPFFF010000038">
    <property type="protein sequence ID" value="KAK8842528.1"/>
    <property type="molecule type" value="Genomic_DNA"/>
</dbReference>
<evidence type="ECO:0000313" key="1">
    <source>
        <dbReference type="EMBL" id="KAK8842528.1"/>
    </source>
</evidence>
<reference evidence="1 2" key="1">
    <citation type="submission" date="2024-04" db="EMBL/GenBank/DDBJ databases">
        <title>Tritrichomonas musculus Genome.</title>
        <authorList>
            <person name="Alves-Ferreira E."/>
            <person name="Grigg M."/>
            <person name="Lorenzi H."/>
            <person name="Galac M."/>
        </authorList>
    </citation>
    <scope>NUCLEOTIDE SEQUENCE [LARGE SCALE GENOMIC DNA]</scope>
    <source>
        <strain evidence="1 2">EAF2021</strain>
    </source>
</reference>
<protein>
    <submittedName>
        <fullName evidence="1">Uncharacterized protein</fullName>
    </submittedName>
</protein>
<accession>A0ABR2H8H5</accession>
<gene>
    <name evidence="1" type="ORF">M9Y10_026120</name>
</gene>
<evidence type="ECO:0000313" key="2">
    <source>
        <dbReference type="Proteomes" id="UP001470230"/>
    </source>
</evidence>
<proteinExistence type="predicted"/>
<comment type="caution">
    <text evidence="1">The sequence shown here is derived from an EMBL/GenBank/DDBJ whole genome shotgun (WGS) entry which is preliminary data.</text>
</comment>